<dbReference type="PANTHER" id="PTHR35006">
    <property type="entry name" value="GLYOXALASE FAMILY PROTEIN (AFU_ORTHOLOGUE AFUA_5G14830)"/>
    <property type="match status" value="1"/>
</dbReference>
<evidence type="ECO:0000313" key="5">
    <source>
        <dbReference type="Proteomes" id="UP001183610"/>
    </source>
</evidence>
<dbReference type="Proteomes" id="UP001183610">
    <property type="component" value="Unassembled WGS sequence"/>
</dbReference>
<proteinExistence type="predicted"/>
<dbReference type="Proteomes" id="UP001183607">
    <property type="component" value="Unassembled WGS sequence"/>
</dbReference>
<dbReference type="PROSITE" id="PS51819">
    <property type="entry name" value="VOC"/>
    <property type="match status" value="1"/>
</dbReference>
<gene>
    <name evidence="3" type="ORF">RM574_18365</name>
    <name evidence="2" type="ORF">RM698_28285</name>
</gene>
<evidence type="ECO:0000313" key="2">
    <source>
        <dbReference type="EMBL" id="MDT0412930.1"/>
    </source>
</evidence>
<dbReference type="CDD" id="cd07262">
    <property type="entry name" value="VOC_like"/>
    <property type="match status" value="1"/>
</dbReference>
<accession>A0ABD5E7W6</accession>
<dbReference type="InterPro" id="IPR029068">
    <property type="entry name" value="Glyas_Bleomycin-R_OHBP_Dase"/>
</dbReference>
<evidence type="ECO:0000259" key="1">
    <source>
        <dbReference type="PROSITE" id="PS51819"/>
    </source>
</evidence>
<dbReference type="Pfam" id="PF18029">
    <property type="entry name" value="Glyoxalase_6"/>
    <property type="match status" value="1"/>
</dbReference>
<feature type="domain" description="VOC" evidence="1">
    <location>
        <begin position="8"/>
        <end position="128"/>
    </location>
</feature>
<dbReference type="EMBL" id="JAVRET010000102">
    <property type="protein sequence ID" value="MDT0412930.1"/>
    <property type="molecule type" value="Genomic_DNA"/>
</dbReference>
<dbReference type="SUPFAM" id="SSF54593">
    <property type="entry name" value="Glyoxalase/Bleomycin resistance protein/Dihydroxybiphenyl dioxygenase"/>
    <property type="match status" value="1"/>
</dbReference>
<evidence type="ECO:0000313" key="3">
    <source>
        <dbReference type="EMBL" id="MDT0417453.1"/>
    </source>
</evidence>
<dbReference type="PANTHER" id="PTHR35006:SF2">
    <property type="entry name" value="GLYOXALASE FAMILY PROTEIN (AFU_ORTHOLOGUE AFUA_5G14830)"/>
    <property type="match status" value="1"/>
</dbReference>
<keyword evidence="5" id="KW-1185">Reference proteome</keyword>
<reference evidence="4 5" key="1">
    <citation type="submission" date="2023-07" db="EMBL/GenBank/DDBJ databases">
        <title>30 novel species of actinomycetes from the DSMZ collection.</title>
        <authorList>
            <person name="Nouioui I."/>
        </authorList>
    </citation>
    <scope>NUCLEOTIDE SEQUENCE [LARGE SCALE GENOMIC DNA]</scope>
    <source>
        <strain evidence="2 5">DSM 41979</strain>
        <strain evidence="4">DSM 41982</strain>
    </source>
</reference>
<evidence type="ECO:0000313" key="4">
    <source>
        <dbReference type="Proteomes" id="UP001183607"/>
    </source>
</evidence>
<dbReference type="AlphaFoldDB" id="A0ABD5E7W6"/>
<reference evidence="3" key="2">
    <citation type="submission" date="2024-03" db="EMBL/GenBank/DDBJ databases">
        <title>30 novel species of actinomycetes from the DSMZ collection.</title>
        <authorList>
            <person name="Nouioui I."/>
        </authorList>
    </citation>
    <scope>NUCLEOTIDE SEQUENCE</scope>
    <source>
        <strain evidence="3">DSM 41982</strain>
    </source>
</reference>
<sequence length="132" mass="14408">MSAHGPLLVHHLGVFVTDFAAAEEFWTAALAPLGIVPGYRADGLAEYWHDGHDTPSLALQHVTDPAAETRGLHLAFAARTHTQVDAFHRAALAHGGADRYAPRHWEEYRAYCAFVSDPVGNNVEALVKEERG</sequence>
<dbReference type="RefSeq" id="WP_010262453.1">
    <property type="nucleotide sequence ID" value="NZ_JAVRER010000028.1"/>
</dbReference>
<comment type="caution">
    <text evidence="3">The sequence shown here is derived from an EMBL/GenBank/DDBJ whole genome shotgun (WGS) entry which is preliminary data.</text>
</comment>
<dbReference type="Gene3D" id="3.10.180.10">
    <property type="entry name" value="2,3-Dihydroxybiphenyl 1,2-Dioxygenase, domain 1"/>
    <property type="match status" value="1"/>
</dbReference>
<dbReference type="EMBL" id="JAVRER010000028">
    <property type="protein sequence ID" value="MDT0417453.1"/>
    <property type="molecule type" value="Genomic_DNA"/>
</dbReference>
<dbReference type="InterPro" id="IPR041581">
    <property type="entry name" value="Glyoxalase_6"/>
</dbReference>
<dbReference type="InterPro" id="IPR037523">
    <property type="entry name" value="VOC_core"/>
</dbReference>
<name>A0ABD5E7W6_9ACTN</name>
<protein>
    <submittedName>
        <fullName evidence="3">VOC family protein</fullName>
    </submittedName>
</protein>
<organism evidence="3 4">
    <name type="scientific">Streptomyces evansiae</name>
    <dbReference type="NCBI Taxonomy" id="3075535"/>
    <lineage>
        <taxon>Bacteria</taxon>
        <taxon>Bacillati</taxon>
        <taxon>Actinomycetota</taxon>
        <taxon>Actinomycetes</taxon>
        <taxon>Kitasatosporales</taxon>
        <taxon>Streptomycetaceae</taxon>
        <taxon>Streptomyces</taxon>
    </lineage>
</organism>